<evidence type="ECO:0000256" key="3">
    <source>
        <dbReference type="ARBA" id="ARBA00006793"/>
    </source>
</evidence>
<dbReference type="GO" id="GO:0005634">
    <property type="term" value="C:nucleus"/>
    <property type="evidence" value="ECO:0007669"/>
    <property type="project" value="UniProtKB-SubCell"/>
</dbReference>
<dbReference type="GO" id="GO:0000724">
    <property type="term" value="P:double-strand break repair via homologous recombination"/>
    <property type="evidence" value="ECO:0007669"/>
    <property type="project" value="TreeGrafter"/>
</dbReference>
<dbReference type="GO" id="GO:0003684">
    <property type="term" value="F:damaged DNA binding"/>
    <property type="evidence" value="ECO:0007669"/>
    <property type="project" value="TreeGrafter"/>
</dbReference>
<comment type="subcellular location">
    <subcellularLocation>
        <location evidence="2">Chromosome</location>
    </subcellularLocation>
    <subcellularLocation>
        <location evidence="1">Nucleus</location>
    </subcellularLocation>
</comment>
<dbReference type="GO" id="GO:0030915">
    <property type="term" value="C:Smc5-Smc6 complex"/>
    <property type="evidence" value="ECO:0007669"/>
    <property type="project" value="TreeGrafter"/>
</dbReference>
<dbReference type="PANTHER" id="PTHR19306:SF6">
    <property type="entry name" value="STRUCTURAL MAINTENANCE OF CHROMOSOMES PROTEIN 6"/>
    <property type="match status" value="1"/>
</dbReference>
<evidence type="ECO:0000256" key="2">
    <source>
        <dbReference type="ARBA" id="ARBA00004286"/>
    </source>
</evidence>
<feature type="compositionally biased region" description="Basic and acidic residues" evidence="13">
    <location>
        <begin position="49"/>
        <end position="65"/>
    </location>
</feature>
<evidence type="ECO:0000256" key="12">
    <source>
        <dbReference type="SAM" id="Coils"/>
    </source>
</evidence>
<keyword evidence="10" id="KW-0234">DNA repair</keyword>
<evidence type="ECO:0000313" key="15">
    <source>
        <dbReference type="EMBL" id="KAK0393680.1"/>
    </source>
</evidence>
<keyword evidence="8 12" id="KW-0175">Coiled coil</keyword>
<dbReference type="Gene3D" id="3.40.50.300">
    <property type="entry name" value="P-loop containing nucleotide triphosphate hydrolases"/>
    <property type="match status" value="2"/>
</dbReference>
<dbReference type="EMBL" id="JAUCMV010000005">
    <property type="protein sequence ID" value="KAK0393680.1"/>
    <property type="molecule type" value="Genomic_DNA"/>
</dbReference>
<keyword evidence="4" id="KW-0158">Chromosome</keyword>
<feature type="coiled-coil region" evidence="12">
    <location>
        <begin position="255"/>
        <end position="289"/>
    </location>
</feature>
<organism evidence="15 16">
    <name type="scientific">Steinernema hermaphroditum</name>
    <dbReference type="NCBI Taxonomy" id="289476"/>
    <lineage>
        <taxon>Eukaryota</taxon>
        <taxon>Metazoa</taxon>
        <taxon>Ecdysozoa</taxon>
        <taxon>Nematoda</taxon>
        <taxon>Chromadorea</taxon>
        <taxon>Rhabditida</taxon>
        <taxon>Tylenchina</taxon>
        <taxon>Panagrolaimomorpha</taxon>
        <taxon>Strongyloidoidea</taxon>
        <taxon>Steinernematidae</taxon>
        <taxon>Steinernema</taxon>
    </lineage>
</organism>
<evidence type="ECO:0000256" key="8">
    <source>
        <dbReference type="ARBA" id="ARBA00023054"/>
    </source>
</evidence>
<keyword evidence="16" id="KW-1185">Reference proteome</keyword>
<feature type="compositionally biased region" description="Basic and acidic residues" evidence="13">
    <location>
        <begin position="19"/>
        <end position="38"/>
    </location>
</feature>
<sequence length="1119" mass="129179">MSSPEPPKRRSELLSSEGPYERSRLAKRVRVEESAKEDITDEGYNLSEGQKDNTEVEDHHMEDREKMDQECKIAGRLVSVELENFMCHKHLLVNFDEDRNCTYIGGSNGSGKSALFAAINLGLGGRGRANERGGNAAAYIREGTNRAQITIVLTNEGIGSHPNYARQIVVRRTITSKSISYELKSRCAVSGREVTVSRKKRDLDEICRRFNIDLENPVVWMSQDRSREFLQNLQPKKLFQMFIEVSKVGTVQSNYEESKKQLHDCQIKLNECKELLNRHQEKYEQSKSRLATTHKIHQVTDEMQDVEWEMEWLPLKENRENIVSCDRYITELEMKISNLKAKKEAVSASIAVLNQTLAEAVISQELKARKKQQQEDHRLKDAQQQTLAEEERELASKISSLAKQQSTAERKLALLMNQVEQLAGINYKEHKANEQRLKDEMERLVAEETCSRSLQLETNESRAKVQRDREVAEQEVRRLQMLLRSTKERQDTVEAEQRRTQDILNDRSARFGKDVPRIKKILSENTALFQRQPIGPVGSFISVTDEKWLNVVEFVLRRQLCTFLVASGEDRKMFYDLLDRNGISMKPTVICQRFHDVRLDISRFEPDHNLLTVLRAITVTDDNVFNNLIEDCGVAGVLLLDSDEEARRLMSNSPPRNVSKAMTLNFGEALPVSAAKPYRFYSNVAYKARLLADSDAERQKDFVAELGDLRMTLETVSQELVQSTRISTELKRKLTNTEHEEGRLQSFINSCAEKRDEIIAQLRDMSTVVDVDTITNLELEIGAHERAISDIKRNCVEAKDSLIAKQQSTRAAQDEVSKLERNLRDLHLQEEAVRNRRVETEALITEKRHKVNSYDLRITEYEARRSAKECEAQSYRERSRAKEGELMRLCVERNRPQFDLEKVSSRDELEEANRRLHEDLRKYEEAAAGIPVTPELLKEQKAALHNLKSAVDSNEVVVRRLKEITESRRREMQHTVAELTVRLQAAFERYVNLRGFKGSMKIDFSTATLDIKVFTHRLSTDTWSSEEKNLRSLSGGERSYATACFILALWEVIECPFRLLDEFDVFMDMSNRRMVMEAFAYAATEKFAPFQFLFFTPQGIQDLKENKKIKILKMPEVRR</sequence>
<keyword evidence="11" id="KW-0539">Nucleus</keyword>
<comment type="caution">
    <text evidence="15">The sequence shown here is derived from an EMBL/GenBank/DDBJ whole genome shotgun (WGS) entry which is preliminary data.</text>
</comment>
<evidence type="ECO:0000259" key="14">
    <source>
        <dbReference type="Pfam" id="PF13476"/>
    </source>
</evidence>
<feature type="coiled-coil region" evidence="12">
    <location>
        <begin position="774"/>
        <end position="878"/>
    </location>
</feature>
<evidence type="ECO:0000256" key="7">
    <source>
        <dbReference type="ARBA" id="ARBA00022840"/>
    </source>
</evidence>
<feature type="domain" description="Rad50/SbcC-type AAA" evidence="14">
    <location>
        <begin position="79"/>
        <end position="304"/>
    </location>
</feature>
<evidence type="ECO:0000256" key="13">
    <source>
        <dbReference type="SAM" id="MobiDB-lite"/>
    </source>
</evidence>
<evidence type="ECO:0000256" key="9">
    <source>
        <dbReference type="ARBA" id="ARBA00023172"/>
    </source>
</evidence>
<feature type="coiled-coil region" evidence="12">
    <location>
        <begin position="427"/>
        <end position="489"/>
    </location>
</feature>
<keyword evidence="7" id="KW-0067">ATP-binding</keyword>
<dbReference type="SUPFAM" id="SSF52540">
    <property type="entry name" value="P-loop containing nucleoside triphosphate hydrolases"/>
    <property type="match status" value="1"/>
</dbReference>
<evidence type="ECO:0000313" key="16">
    <source>
        <dbReference type="Proteomes" id="UP001175271"/>
    </source>
</evidence>
<evidence type="ECO:0000256" key="4">
    <source>
        <dbReference type="ARBA" id="ARBA00022454"/>
    </source>
</evidence>
<feature type="region of interest" description="Disordered" evidence="13">
    <location>
        <begin position="370"/>
        <end position="391"/>
    </location>
</feature>
<keyword evidence="6" id="KW-0227">DNA damage</keyword>
<keyword evidence="9" id="KW-0233">DNA recombination</keyword>
<evidence type="ECO:0000256" key="5">
    <source>
        <dbReference type="ARBA" id="ARBA00022741"/>
    </source>
</evidence>
<dbReference type="Pfam" id="PF13476">
    <property type="entry name" value="AAA_23"/>
    <property type="match status" value="1"/>
</dbReference>
<dbReference type="GO" id="GO:0003697">
    <property type="term" value="F:single-stranded DNA binding"/>
    <property type="evidence" value="ECO:0007669"/>
    <property type="project" value="TreeGrafter"/>
</dbReference>
<feature type="compositionally biased region" description="Basic and acidic residues" evidence="13">
    <location>
        <begin position="1"/>
        <end position="12"/>
    </location>
</feature>
<dbReference type="GO" id="GO:0016887">
    <property type="term" value="F:ATP hydrolysis activity"/>
    <property type="evidence" value="ECO:0007669"/>
    <property type="project" value="InterPro"/>
</dbReference>
<protein>
    <recommendedName>
        <fullName evidence="14">Rad50/SbcC-type AAA domain-containing protein</fullName>
    </recommendedName>
</protein>
<reference evidence="15" key="1">
    <citation type="submission" date="2023-06" db="EMBL/GenBank/DDBJ databases">
        <title>Genomic analysis of the entomopathogenic nematode Steinernema hermaphroditum.</title>
        <authorList>
            <person name="Schwarz E.M."/>
            <person name="Heppert J.K."/>
            <person name="Baniya A."/>
            <person name="Schwartz H.T."/>
            <person name="Tan C.-H."/>
            <person name="Antoshechkin I."/>
            <person name="Sternberg P.W."/>
            <person name="Goodrich-Blair H."/>
            <person name="Dillman A.R."/>
        </authorList>
    </citation>
    <scope>NUCLEOTIDE SEQUENCE</scope>
    <source>
        <strain evidence="15">PS9179</strain>
        <tissue evidence="15">Whole animal</tissue>
    </source>
</reference>
<proteinExistence type="inferred from homology"/>
<dbReference type="AlphaFoldDB" id="A0AA39LE05"/>
<feature type="region of interest" description="Disordered" evidence="13">
    <location>
        <begin position="1"/>
        <end position="65"/>
    </location>
</feature>
<evidence type="ECO:0000256" key="11">
    <source>
        <dbReference type="ARBA" id="ARBA00023242"/>
    </source>
</evidence>
<dbReference type="InterPro" id="IPR038729">
    <property type="entry name" value="Rad50/SbcC_AAA"/>
</dbReference>
<evidence type="ECO:0000256" key="6">
    <source>
        <dbReference type="ARBA" id="ARBA00022763"/>
    </source>
</evidence>
<name>A0AA39LE05_9BILA</name>
<feature type="compositionally biased region" description="Basic and acidic residues" evidence="13">
    <location>
        <begin position="372"/>
        <end position="381"/>
    </location>
</feature>
<keyword evidence="5" id="KW-0547">Nucleotide-binding</keyword>
<accession>A0AA39LE05</accession>
<gene>
    <name evidence="15" type="ORF">QR680_000350</name>
</gene>
<dbReference type="InterPro" id="IPR027417">
    <property type="entry name" value="P-loop_NTPase"/>
</dbReference>
<dbReference type="Proteomes" id="UP001175271">
    <property type="component" value="Unassembled WGS sequence"/>
</dbReference>
<dbReference type="PANTHER" id="PTHR19306">
    <property type="entry name" value="STRUCTURAL MAINTENANCE OF CHROMOSOMES 5,6 SMC5, SMC6"/>
    <property type="match status" value="1"/>
</dbReference>
<evidence type="ECO:0000256" key="10">
    <source>
        <dbReference type="ARBA" id="ARBA00023204"/>
    </source>
</evidence>
<evidence type="ECO:0000256" key="1">
    <source>
        <dbReference type="ARBA" id="ARBA00004123"/>
    </source>
</evidence>
<dbReference type="GO" id="GO:0005524">
    <property type="term" value="F:ATP binding"/>
    <property type="evidence" value="ECO:0007669"/>
    <property type="project" value="UniProtKB-KW"/>
</dbReference>
<dbReference type="GO" id="GO:0035861">
    <property type="term" value="C:site of double-strand break"/>
    <property type="evidence" value="ECO:0007669"/>
    <property type="project" value="TreeGrafter"/>
</dbReference>
<comment type="similarity">
    <text evidence="3">Belongs to the SMC family. SMC6 subfamily.</text>
</comment>